<evidence type="ECO:0008006" key="3">
    <source>
        <dbReference type="Google" id="ProtNLM"/>
    </source>
</evidence>
<protein>
    <recommendedName>
        <fullName evidence="3">Secreted protein</fullName>
    </recommendedName>
</protein>
<keyword evidence="2" id="KW-1185">Reference proteome</keyword>
<dbReference type="Proteomes" id="UP001558613">
    <property type="component" value="Unassembled WGS sequence"/>
</dbReference>
<evidence type="ECO:0000313" key="1">
    <source>
        <dbReference type="EMBL" id="KAL1248794.1"/>
    </source>
</evidence>
<organism evidence="1 2">
    <name type="scientific">Cirrhinus molitorella</name>
    <name type="common">mud carp</name>
    <dbReference type="NCBI Taxonomy" id="172907"/>
    <lineage>
        <taxon>Eukaryota</taxon>
        <taxon>Metazoa</taxon>
        <taxon>Chordata</taxon>
        <taxon>Craniata</taxon>
        <taxon>Vertebrata</taxon>
        <taxon>Euteleostomi</taxon>
        <taxon>Actinopterygii</taxon>
        <taxon>Neopterygii</taxon>
        <taxon>Teleostei</taxon>
        <taxon>Ostariophysi</taxon>
        <taxon>Cypriniformes</taxon>
        <taxon>Cyprinidae</taxon>
        <taxon>Labeoninae</taxon>
        <taxon>Labeonini</taxon>
        <taxon>Cirrhinus</taxon>
    </lineage>
</organism>
<comment type="caution">
    <text evidence="1">The sequence shown here is derived from an EMBL/GenBank/DDBJ whole genome shotgun (WGS) entry which is preliminary data.</text>
</comment>
<gene>
    <name evidence="1" type="ORF">QQF64_022112</name>
</gene>
<reference evidence="1 2" key="1">
    <citation type="submission" date="2023-09" db="EMBL/GenBank/DDBJ databases">
        <authorList>
            <person name="Wang M."/>
        </authorList>
    </citation>
    <scope>NUCLEOTIDE SEQUENCE [LARGE SCALE GENOMIC DNA]</scope>
    <source>
        <strain evidence="1">GT-2023</strain>
        <tissue evidence="1">Liver</tissue>
    </source>
</reference>
<dbReference type="EMBL" id="JAYMGO010000024">
    <property type="protein sequence ID" value="KAL1248794.1"/>
    <property type="molecule type" value="Genomic_DNA"/>
</dbReference>
<accession>A0ABR3L788</accession>
<name>A0ABR3L788_9TELE</name>
<proteinExistence type="predicted"/>
<sequence length="67" mass="7537">MRSIAASAPLLCKRDRARLLTVLITVAAAAPALFKPAPLHRTPQSDWPRCLIEIYIYLTQLWTFGKT</sequence>
<evidence type="ECO:0000313" key="2">
    <source>
        <dbReference type="Proteomes" id="UP001558613"/>
    </source>
</evidence>